<feature type="region of interest" description="Disordered" evidence="2">
    <location>
        <begin position="474"/>
        <end position="493"/>
    </location>
</feature>
<dbReference type="AlphaFoldDB" id="A0A4V1J510"/>
<sequence length="746" mass="85581">MSPDISSHDLTELKKDDAGSNFNHNYQTYFENFKYLQSPMGVGDKLSRLQSEREGLRSESRKLQDALKKARHEPSGVVGLKGDPIGKDQRLLIQTVVEHFAFNPRQFIQICARLAPCFDTKWEVWRLFLFLQRHPTLPAFIQQQHLNMALQLPNASFPDFRNHFMRSGLQGFEFNHLCANAYHFAAQSMPEVDLDAELYADPLHVFQQSPMWPAHNPVEQTYYQTQNRMQLYSDPWCFRTINHRLSVLVRFCGVFLDYLTETVHLLPYSYRWNAKIRWQLFVTKPPFPVGRSPLASYARFILRTFFYWKKEQLRDYHWLVGSFVSFQTMCTMLENILSSVKTRSSYHRILQTALGPYEDFIFAKAEAMARTLIAVPDAPRPTQPIPDFVLDCYSGWMSITAQWSTFIGKAREHANDLFPADIRDTCALYRSLTAIDVNCLNRHSGPLLVMLSLRHFLDSASPDHSSDITRRLLEEPTPPRRLSPMEVPTSDPANGQKFLETVGDPIMVFILLAHPPDSGCITMAASSPGVSAGSPVPYSAHQAIPNQTLPADLLKQSRQLVRLRFTQFVNGPYQSYFPLTNVYLTHISIESSLANIRKTRASLDGILNPPPLLLRISARIARFHSPVGQWLHAKPRPDAINPVNYPMVKYRLAKLIKEGAVQPEGLTHDQISTIRLWIISYDIDFYVIHIYCRRGLFKPIYFGIFLSTIDQCRSYRHRISAASSALVFNTQKFKAFIARDLMVLSV</sequence>
<evidence type="ECO:0000256" key="1">
    <source>
        <dbReference type="SAM" id="Coils"/>
    </source>
</evidence>
<evidence type="ECO:0000313" key="4">
    <source>
        <dbReference type="Proteomes" id="UP000268162"/>
    </source>
</evidence>
<evidence type="ECO:0000313" key="3">
    <source>
        <dbReference type="EMBL" id="RKP37429.1"/>
    </source>
</evidence>
<gene>
    <name evidence="3" type="ORF">BJ085DRAFT_40189</name>
</gene>
<dbReference type="EMBL" id="ML002496">
    <property type="protein sequence ID" value="RKP37429.1"/>
    <property type="molecule type" value="Genomic_DNA"/>
</dbReference>
<dbReference type="Proteomes" id="UP000268162">
    <property type="component" value="Unassembled WGS sequence"/>
</dbReference>
<protein>
    <submittedName>
        <fullName evidence="3">Uncharacterized protein</fullName>
    </submittedName>
</protein>
<proteinExistence type="predicted"/>
<name>A0A4V1J510_9FUNG</name>
<keyword evidence="1" id="KW-0175">Coiled coil</keyword>
<accession>A0A4V1J510</accession>
<evidence type="ECO:0000256" key="2">
    <source>
        <dbReference type="SAM" id="MobiDB-lite"/>
    </source>
</evidence>
<organism evidence="3 4">
    <name type="scientific">Dimargaris cristalligena</name>
    <dbReference type="NCBI Taxonomy" id="215637"/>
    <lineage>
        <taxon>Eukaryota</taxon>
        <taxon>Fungi</taxon>
        <taxon>Fungi incertae sedis</taxon>
        <taxon>Zoopagomycota</taxon>
        <taxon>Kickxellomycotina</taxon>
        <taxon>Dimargaritomycetes</taxon>
        <taxon>Dimargaritales</taxon>
        <taxon>Dimargaritaceae</taxon>
        <taxon>Dimargaris</taxon>
    </lineage>
</organism>
<feature type="coiled-coil region" evidence="1">
    <location>
        <begin position="46"/>
        <end position="73"/>
    </location>
</feature>
<reference evidence="4" key="1">
    <citation type="journal article" date="2018" name="Nat. Microbiol.">
        <title>Leveraging single-cell genomics to expand the fungal tree of life.</title>
        <authorList>
            <person name="Ahrendt S.R."/>
            <person name="Quandt C.A."/>
            <person name="Ciobanu D."/>
            <person name="Clum A."/>
            <person name="Salamov A."/>
            <person name="Andreopoulos B."/>
            <person name="Cheng J.F."/>
            <person name="Woyke T."/>
            <person name="Pelin A."/>
            <person name="Henrissat B."/>
            <person name="Reynolds N.K."/>
            <person name="Benny G.L."/>
            <person name="Smith M.E."/>
            <person name="James T.Y."/>
            <person name="Grigoriev I.V."/>
        </authorList>
    </citation>
    <scope>NUCLEOTIDE SEQUENCE [LARGE SCALE GENOMIC DNA]</scope>
    <source>
        <strain evidence="4">RSA 468</strain>
    </source>
</reference>
<keyword evidence="4" id="KW-1185">Reference proteome</keyword>